<accession>A0A3M2LXA5</accession>
<dbReference type="InterPro" id="IPR036691">
    <property type="entry name" value="Endo/exonu/phosph_ase_sf"/>
</dbReference>
<evidence type="ECO:0000313" key="2">
    <source>
        <dbReference type="Proteomes" id="UP000282674"/>
    </source>
</evidence>
<gene>
    <name evidence="1" type="ORF">EBO15_20610</name>
</gene>
<dbReference type="Gene3D" id="3.60.10.10">
    <property type="entry name" value="Endonuclease/exonuclease/phosphatase"/>
    <property type="match status" value="1"/>
</dbReference>
<name>A0A3M2LXA5_9ACTN</name>
<proteinExistence type="predicted"/>
<evidence type="ECO:0000313" key="1">
    <source>
        <dbReference type="EMBL" id="RMI42061.1"/>
    </source>
</evidence>
<dbReference type="SUPFAM" id="SSF56219">
    <property type="entry name" value="DNase I-like"/>
    <property type="match status" value="1"/>
</dbReference>
<dbReference type="OrthoDB" id="4520214at2"/>
<comment type="caution">
    <text evidence="1">The sequence shown here is derived from an EMBL/GenBank/DDBJ whole genome shotgun (WGS) entry which is preliminary data.</text>
</comment>
<dbReference type="RefSeq" id="WP_122196056.1">
    <property type="nucleotide sequence ID" value="NZ_JBHSKC010000031.1"/>
</dbReference>
<reference evidence="1 2" key="1">
    <citation type="submission" date="2018-10" db="EMBL/GenBank/DDBJ databases">
        <title>Isolation from soil.</title>
        <authorList>
            <person name="Hu J."/>
        </authorList>
    </citation>
    <scope>NUCLEOTIDE SEQUENCE [LARGE SCALE GENOMIC DNA]</scope>
    <source>
        <strain evidence="1 2">NEAU-Ht49</strain>
    </source>
</reference>
<dbReference type="EMBL" id="RFFG01000036">
    <property type="protein sequence ID" value="RMI42061.1"/>
    <property type="molecule type" value="Genomic_DNA"/>
</dbReference>
<protein>
    <recommendedName>
        <fullName evidence="3">Endonuclease/exonuclease/phosphatase domain-containing protein</fullName>
    </recommendedName>
</protein>
<sequence length="154" mass="16587">MTLGSPAATTAVQLVGVYGPANGMTDDSSTRRHDFQQQLLAYLHGLDTARLCIAGDLNVIEPGHVPALPAFRQHDYDFYTGLIGLGTQDAYRHKNPTGGQSCLSDRYGAQHLDHALASPHVGTIDTCLYDHTPRVARHTDHAALLATVTLADSR</sequence>
<keyword evidence="2" id="KW-1185">Reference proteome</keyword>
<evidence type="ECO:0008006" key="3">
    <source>
        <dbReference type="Google" id="ProtNLM"/>
    </source>
</evidence>
<organism evidence="1 2">
    <name type="scientific">Actinomadura harenae</name>
    <dbReference type="NCBI Taxonomy" id="2483351"/>
    <lineage>
        <taxon>Bacteria</taxon>
        <taxon>Bacillati</taxon>
        <taxon>Actinomycetota</taxon>
        <taxon>Actinomycetes</taxon>
        <taxon>Streptosporangiales</taxon>
        <taxon>Thermomonosporaceae</taxon>
        <taxon>Actinomadura</taxon>
    </lineage>
</organism>
<dbReference type="AlphaFoldDB" id="A0A3M2LXA5"/>
<dbReference type="Proteomes" id="UP000282674">
    <property type="component" value="Unassembled WGS sequence"/>
</dbReference>